<feature type="transmembrane region" description="Helical" evidence="2">
    <location>
        <begin position="170"/>
        <end position="192"/>
    </location>
</feature>
<keyword evidence="5" id="KW-1185">Reference proteome</keyword>
<dbReference type="Pfam" id="PF13559">
    <property type="entry name" value="DUF4129"/>
    <property type="match status" value="1"/>
</dbReference>
<evidence type="ECO:0000259" key="3">
    <source>
        <dbReference type="Pfam" id="PF13559"/>
    </source>
</evidence>
<feature type="domain" description="Protein-glutamine gamma-glutamyltransferase-like C-terminal" evidence="3">
    <location>
        <begin position="398"/>
        <end position="466"/>
    </location>
</feature>
<proteinExistence type="predicted"/>
<feature type="compositionally biased region" description="Low complexity" evidence="1">
    <location>
        <begin position="208"/>
        <end position="228"/>
    </location>
</feature>
<gene>
    <name evidence="4" type="ORF">Dalu01_01584</name>
</gene>
<keyword evidence="2" id="KW-0812">Transmembrane</keyword>
<feature type="transmembrane region" description="Helical" evidence="2">
    <location>
        <begin position="89"/>
        <end position="107"/>
    </location>
</feature>
<dbReference type="EMBL" id="BAABRV010000003">
    <property type="protein sequence ID" value="GAA5533185.1"/>
    <property type="molecule type" value="Genomic_DNA"/>
</dbReference>
<accession>A0ABP9XF63</accession>
<keyword evidence="2" id="KW-1133">Transmembrane helix</keyword>
<reference evidence="4 5" key="1">
    <citation type="submission" date="2024-02" db="EMBL/GenBank/DDBJ databases">
        <title>Deinococcus aluminii NBRC 112889.</title>
        <authorList>
            <person name="Ichikawa N."/>
            <person name="Katano-Makiyama Y."/>
            <person name="Hidaka K."/>
        </authorList>
    </citation>
    <scope>NUCLEOTIDE SEQUENCE [LARGE SCALE GENOMIC DNA]</scope>
    <source>
        <strain evidence="4 5">NBRC 112889</strain>
    </source>
</reference>
<feature type="transmembrane region" description="Helical" evidence="2">
    <location>
        <begin position="137"/>
        <end position="158"/>
    </location>
</feature>
<evidence type="ECO:0000256" key="2">
    <source>
        <dbReference type="SAM" id="Phobius"/>
    </source>
</evidence>
<organism evidence="4 5">
    <name type="scientific">Deinococcus aluminii</name>
    <dbReference type="NCBI Taxonomy" id="1656885"/>
    <lineage>
        <taxon>Bacteria</taxon>
        <taxon>Thermotogati</taxon>
        <taxon>Deinococcota</taxon>
        <taxon>Deinococci</taxon>
        <taxon>Deinococcales</taxon>
        <taxon>Deinococcaceae</taxon>
        <taxon>Deinococcus</taxon>
    </lineage>
</organism>
<evidence type="ECO:0000313" key="4">
    <source>
        <dbReference type="EMBL" id="GAA5533185.1"/>
    </source>
</evidence>
<feature type="transmembrane region" description="Helical" evidence="2">
    <location>
        <begin position="20"/>
        <end position="47"/>
    </location>
</feature>
<dbReference type="InterPro" id="IPR025403">
    <property type="entry name" value="TgpA-like_C"/>
</dbReference>
<feature type="transmembrane region" description="Helical" evidence="2">
    <location>
        <begin position="281"/>
        <end position="304"/>
    </location>
</feature>
<sequence length="487" mass="49794">MPSPAAFPTRPRPWWADRSWLLVLVPLVGLAWLPWWSVLGLMLALAITHGEGEARSVRVPLLLLGGGLGLAWLLPGMRGPEGALAFTQMFGRVMGGTALVYLAAAALDGGRVGWGTVWLGVLLLLGSVLPGEGGPPLVLAVGLLALVLALLGAVGAENRPFLRLGGSGRALLGVAGLALVGAVLVGLLAFAWQGRPAPPALAVPPPVTTRAPEAGTGVARPASPPASRARPRARPVPTPQAAPSLGTDLPLLGGLFLMLALLLLLLRGRAGGWRAGVRPRWWELLAAAGLLVAALLGIAFVFAAPGSGMGGGLGGTAGPGGATGRLSELAQDPLSRLGARVLWWLSLISFVVLTVLAGAVVWLALRLHPDPAEEAGEADPAPVPAPTPPEALHRVRLAYRAALASLAEAGLGRGGSETPAEHAGRAVRELPPLAGPLGTLVAAYAPVRYGGRVTDEDADTAERAARDVAQLTAGVRLKLEEPESETP</sequence>
<name>A0ABP9XF63_9DEIO</name>
<dbReference type="Proteomes" id="UP001404956">
    <property type="component" value="Unassembled WGS sequence"/>
</dbReference>
<feature type="transmembrane region" description="Helical" evidence="2">
    <location>
        <begin position="114"/>
        <end position="131"/>
    </location>
</feature>
<feature type="transmembrane region" description="Helical" evidence="2">
    <location>
        <begin position="249"/>
        <end position="269"/>
    </location>
</feature>
<feature type="transmembrane region" description="Helical" evidence="2">
    <location>
        <begin position="59"/>
        <end position="77"/>
    </location>
</feature>
<protein>
    <recommendedName>
        <fullName evidence="3">Protein-glutamine gamma-glutamyltransferase-like C-terminal domain-containing protein</fullName>
    </recommendedName>
</protein>
<evidence type="ECO:0000313" key="5">
    <source>
        <dbReference type="Proteomes" id="UP001404956"/>
    </source>
</evidence>
<feature type="region of interest" description="Disordered" evidence="1">
    <location>
        <begin position="201"/>
        <end position="241"/>
    </location>
</feature>
<comment type="caution">
    <text evidence="4">The sequence shown here is derived from an EMBL/GenBank/DDBJ whole genome shotgun (WGS) entry which is preliminary data.</text>
</comment>
<dbReference type="RefSeq" id="WP_345452963.1">
    <property type="nucleotide sequence ID" value="NZ_BAABRV010000003.1"/>
</dbReference>
<keyword evidence="2" id="KW-0472">Membrane</keyword>
<feature type="transmembrane region" description="Helical" evidence="2">
    <location>
        <begin position="341"/>
        <end position="365"/>
    </location>
</feature>
<evidence type="ECO:0000256" key="1">
    <source>
        <dbReference type="SAM" id="MobiDB-lite"/>
    </source>
</evidence>